<dbReference type="OrthoDB" id="7025878at2"/>
<proteinExistence type="predicted"/>
<evidence type="ECO:0000256" key="1">
    <source>
        <dbReference type="SAM" id="MobiDB-lite"/>
    </source>
</evidence>
<dbReference type="Pfam" id="PF05591">
    <property type="entry name" value="T6SS_VipA"/>
    <property type="match status" value="1"/>
</dbReference>
<accession>A0A5E7C8F6</accession>
<name>A0A5E7C8F6_PSEFL</name>
<evidence type="ECO:0000313" key="3">
    <source>
        <dbReference type="Proteomes" id="UP000337909"/>
    </source>
</evidence>
<organism evidence="2 3">
    <name type="scientific">Pseudomonas fluorescens</name>
    <dbReference type="NCBI Taxonomy" id="294"/>
    <lineage>
        <taxon>Bacteria</taxon>
        <taxon>Pseudomonadati</taxon>
        <taxon>Pseudomonadota</taxon>
        <taxon>Gammaproteobacteria</taxon>
        <taxon>Pseudomonadales</taxon>
        <taxon>Pseudomonadaceae</taxon>
        <taxon>Pseudomonas</taxon>
    </lineage>
</organism>
<dbReference type="InterPro" id="IPR008312">
    <property type="entry name" value="T6SS_TssB1"/>
</dbReference>
<gene>
    <name evidence="2" type="ORF">PS691_02596</name>
</gene>
<evidence type="ECO:0000313" key="2">
    <source>
        <dbReference type="EMBL" id="VVO00556.1"/>
    </source>
</evidence>
<dbReference type="Proteomes" id="UP000337909">
    <property type="component" value="Unassembled WGS sequence"/>
</dbReference>
<protein>
    <submittedName>
        <fullName evidence="2">Uncharacterized protein</fullName>
    </submittedName>
</protein>
<dbReference type="RefSeq" id="WP_150642588.1">
    <property type="nucleotide sequence ID" value="NZ_CABVHQ010000022.1"/>
</dbReference>
<sequence length="93" mass="10398">MPEDDPLSAQPRHAPQLREGNNPLACQTLLPLPQLNKLRELRNALVALKGPLAEKPGLRERIEWGLFNNEANDRMLGKVVCRPLDLCQPSVPD</sequence>
<dbReference type="AlphaFoldDB" id="A0A5E7C8F6"/>
<reference evidence="2 3" key="1">
    <citation type="submission" date="2019-09" db="EMBL/GenBank/DDBJ databases">
        <authorList>
            <person name="Chandra G."/>
            <person name="Truman W A."/>
        </authorList>
    </citation>
    <scope>NUCLEOTIDE SEQUENCE [LARGE SCALE GENOMIC DNA]</scope>
    <source>
        <strain evidence="2">PS691</strain>
    </source>
</reference>
<feature type="region of interest" description="Disordered" evidence="1">
    <location>
        <begin position="1"/>
        <end position="21"/>
    </location>
</feature>
<dbReference type="EMBL" id="CABVHQ010000022">
    <property type="protein sequence ID" value="VVO00556.1"/>
    <property type="molecule type" value="Genomic_DNA"/>
</dbReference>